<dbReference type="GO" id="GO:0004623">
    <property type="term" value="F:phospholipase A2 activity"/>
    <property type="evidence" value="ECO:0007669"/>
    <property type="project" value="InterPro"/>
</dbReference>
<name>A0AAN4ZGH4_9BILA</name>
<dbReference type="InterPro" id="IPR033113">
    <property type="entry name" value="PLA2_histidine"/>
</dbReference>
<dbReference type="PANTHER" id="PTHR34228:SF4">
    <property type="entry name" value="VENOM PROTEIN"/>
    <property type="match status" value="1"/>
</dbReference>
<dbReference type="Proteomes" id="UP001328107">
    <property type="component" value="Unassembled WGS sequence"/>
</dbReference>
<gene>
    <name evidence="3" type="ORF">PMAYCL1PPCAC_10956</name>
    <name evidence="4" type="ORF">PMAYCL1PPCAC_10957</name>
</gene>
<dbReference type="PROSITE" id="PS00118">
    <property type="entry name" value="PA2_HIS"/>
    <property type="match status" value="1"/>
</dbReference>
<protein>
    <recommendedName>
        <fullName evidence="6">Phospholipase A(2)</fullName>
    </recommendedName>
</protein>
<evidence type="ECO:0008006" key="6">
    <source>
        <dbReference type="Google" id="ProtNLM"/>
    </source>
</evidence>
<evidence type="ECO:0000313" key="4">
    <source>
        <dbReference type="EMBL" id="GMR40762.1"/>
    </source>
</evidence>
<feature type="non-terminal residue" evidence="4">
    <location>
        <position position="182"/>
    </location>
</feature>
<accession>A0AAN4ZGH4</accession>
<proteinExistence type="predicted"/>
<dbReference type="SUPFAM" id="SSF48619">
    <property type="entry name" value="Phospholipase A2, PLA2"/>
    <property type="match status" value="1"/>
</dbReference>
<feature type="non-terminal residue" evidence="4">
    <location>
        <position position="1"/>
    </location>
</feature>
<dbReference type="InterPro" id="IPR036444">
    <property type="entry name" value="PLipase_A2_dom_sf"/>
</dbReference>
<dbReference type="GO" id="GO:0005576">
    <property type="term" value="C:extracellular region"/>
    <property type="evidence" value="ECO:0007669"/>
    <property type="project" value="UniProtKB-SubCell"/>
</dbReference>
<dbReference type="EMBL" id="BTRK01000003">
    <property type="protein sequence ID" value="GMR40762.1"/>
    <property type="molecule type" value="Genomic_DNA"/>
</dbReference>
<dbReference type="GO" id="GO:0006644">
    <property type="term" value="P:phospholipid metabolic process"/>
    <property type="evidence" value="ECO:0007669"/>
    <property type="project" value="InterPro"/>
</dbReference>
<organism evidence="4 5">
    <name type="scientific">Pristionchus mayeri</name>
    <dbReference type="NCBI Taxonomy" id="1317129"/>
    <lineage>
        <taxon>Eukaryota</taxon>
        <taxon>Metazoa</taxon>
        <taxon>Ecdysozoa</taxon>
        <taxon>Nematoda</taxon>
        <taxon>Chromadorea</taxon>
        <taxon>Rhabditida</taxon>
        <taxon>Rhabditina</taxon>
        <taxon>Diplogasteromorpha</taxon>
        <taxon>Diplogasteroidea</taxon>
        <taxon>Neodiplogasteridae</taxon>
        <taxon>Pristionchus</taxon>
    </lineage>
</organism>
<keyword evidence="5" id="KW-1185">Reference proteome</keyword>
<reference evidence="4" key="2">
    <citation type="submission" date="2023-06" db="EMBL/GenBank/DDBJ databases">
        <title>Genome assembly of Pristionchus species.</title>
        <authorList>
            <person name="Yoshida K."/>
            <person name="Sommer R.J."/>
        </authorList>
    </citation>
    <scope>NUCLEOTIDE SEQUENCE</scope>
    <source>
        <strain evidence="4 5">RS5460</strain>
    </source>
</reference>
<dbReference type="InterPro" id="IPR053322">
    <property type="entry name" value="PLA2-like"/>
</dbReference>
<evidence type="ECO:0000256" key="2">
    <source>
        <dbReference type="ARBA" id="ARBA00022525"/>
    </source>
</evidence>
<comment type="caution">
    <text evidence="4">The sequence shown here is derived from an EMBL/GenBank/DDBJ whole genome shotgun (WGS) entry which is preliminary data.</text>
</comment>
<sequence>IQHFECGANALLRSYAQHKIRSCHYAVIDGANLCCKVHDLCYDVHSQRRYTREYCDQRFCNCLQDIRDKAKNYDCAPNLNPFCSAVTNLGWWAFDAGLVAVPTDHSDVFSEFVDYCPFGVNMQRLLDACPYAKKIAVHCHNSAVRCLQKNHERFKKINNSKVHSYDDCRSTMFDCLQTIIES</sequence>
<dbReference type="GO" id="GO:0050482">
    <property type="term" value="P:arachidonate secretion"/>
    <property type="evidence" value="ECO:0007669"/>
    <property type="project" value="InterPro"/>
</dbReference>
<reference evidence="5" key="1">
    <citation type="submission" date="2022-10" db="EMBL/GenBank/DDBJ databases">
        <title>Genome assembly of Pristionchus species.</title>
        <authorList>
            <person name="Yoshida K."/>
            <person name="Sommer R.J."/>
        </authorList>
    </citation>
    <scope>NUCLEOTIDE SEQUENCE [LARGE SCALE GENOMIC DNA]</scope>
    <source>
        <strain evidence="3 5">RS5460</strain>
    </source>
</reference>
<evidence type="ECO:0000313" key="3">
    <source>
        <dbReference type="EMBL" id="GMR40761.1"/>
    </source>
</evidence>
<dbReference type="Gene3D" id="1.20.90.10">
    <property type="entry name" value="Phospholipase A2 domain"/>
    <property type="match status" value="1"/>
</dbReference>
<keyword evidence="2" id="KW-0964">Secreted</keyword>
<evidence type="ECO:0000256" key="1">
    <source>
        <dbReference type="ARBA" id="ARBA00004613"/>
    </source>
</evidence>
<dbReference type="EMBL" id="BTRK01000003">
    <property type="protein sequence ID" value="GMR40761.1"/>
    <property type="molecule type" value="Genomic_DNA"/>
</dbReference>
<dbReference type="PANTHER" id="PTHR34228">
    <property type="entry name" value="PROTEIN CBG09474-RELATED"/>
    <property type="match status" value="1"/>
</dbReference>
<evidence type="ECO:0000313" key="5">
    <source>
        <dbReference type="Proteomes" id="UP001328107"/>
    </source>
</evidence>
<comment type="subcellular location">
    <subcellularLocation>
        <location evidence="1">Secreted</location>
    </subcellularLocation>
</comment>
<dbReference type="AlphaFoldDB" id="A0AAN4ZGH4"/>